<accession>A0AAW2L5S2</accession>
<proteinExistence type="predicted"/>
<organism evidence="2">
    <name type="scientific">Sesamum angustifolium</name>
    <dbReference type="NCBI Taxonomy" id="2727405"/>
    <lineage>
        <taxon>Eukaryota</taxon>
        <taxon>Viridiplantae</taxon>
        <taxon>Streptophyta</taxon>
        <taxon>Embryophyta</taxon>
        <taxon>Tracheophyta</taxon>
        <taxon>Spermatophyta</taxon>
        <taxon>Magnoliopsida</taxon>
        <taxon>eudicotyledons</taxon>
        <taxon>Gunneridae</taxon>
        <taxon>Pentapetalae</taxon>
        <taxon>asterids</taxon>
        <taxon>lamiids</taxon>
        <taxon>Lamiales</taxon>
        <taxon>Pedaliaceae</taxon>
        <taxon>Sesamum</taxon>
    </lineage>
</organism>
<dbReference type="InterPro" id="IPR010255">
    <property type="entry name" value="Haem_peroxidase_sf"/>
</dbReference>
<sequence length="133" mass="14632">MSSLSAAAAATATETATRFLPSVTTSASVTPLSYRFSLSLSSVRSSPLLSRLFLPQKSSPGRFSSRRIGYSTVPSPRCSASDPEQLRSAREDIKELLKTKYSHPILVRLGWHDAGTYNKNIEEWPQRGVLMEV</sequence>
<evidence type="ECO:0000256" key="1">
    <source>
        <dbReference type="SAM" id="MobiDB-lite"/>
    </source>
</evidence>
<dbReference type="AlphaFoldDB" id="A0AAW2L5S2"/>
<gene>
    <name evidence="2" type="ORF">Sangu_2277300</name>
</gene>
<dbReference type="GO" id="GO:0006979">
    <property type="term" value="P:response to oxidative stress"/>
    <property type="evidence" value="ECO:0007669"/>
    <property type="project" value="InterPro"/>
</dbReference>
<evidence type="ECO:0000313" key="2">
    <source>
        <dbReference type="EMBL" id="KAL0314329.1"/>
    </source>
</evidence>
<dbReference type="GO" id="GO:0004601">
    <property type="term" value="F:peroxidase activity"/>
    <property type="evidence" value="ECO:0007669"/>
    <property type="project" value="UniProtKB-KW"/>
</dbReference>
<comment type="caution">
    <text evidence="2">The sequence shown here is derived from an EMBL/GenBank/DDBJ whole genome shotgun (WGS) entry which is preliminary data.</text>
</comment>
<dbReference type="EMBL" id="JACGWK010000015">
    <property type="protein sequence ID" value="KAL0314329.1"/>
    <property type="molecule type" value="Genomic_DNA"/>
</dbReference>
<name>A0AAW2L5S2_9LAMI</name>
<dbReference type="GO" id="GO:0020037">
    <property type="term" value="F:heme binding"/>
    <property type="evidence" value="ECO:0007669"/>
    <property type="project" value="InterPro"/>
</dbReference>
<keyword evidence="2" id="KW-0575">Peroxidase</keyword>
<reference evidence="2" key="2">
    <citation type="journal article" date="2024" name="Plant">
        <title>Genomic evolution and insights into agronomic trait innovations of Sesamum species.</title>
        <authorList>
            <person name="Miao H."/>
            <person name="Wang L."/>
            <person name="Qu L."/>
            <person name="Liu H."/>
            <person name="Sun Y."/>
            <person name="Le M."/>
            <person name="Wang Q."/>
            <person name="Wei S."/>
            <person name="Zheng Y."/>
            <person name="Lin W."/>
            <person name="Duan Y."/>
            <person name="Cao H."/>
            <person name="Xiong S."/>
            <person name="Wang X."/>
            <person name="Wei L."/>
            <person name="Li C."/>
            <person name="Ma Q."/>
            <person name="Ju M."/>
            <person name="Zhao R."/>
            <person name="Li G."/>
            <person name="Mu C."/>
            <person name="Tian Q."/>
            <person name="Mei H."/>
            <person name="Zhang T."/>
            <person name="Gao T."/>
            <person name="Zhang H."/>
        </authorList>
    </citation>
    <scope>NUCLEOTIDE SEQUENCE</scope>
    <source>
        <strain evidence="2">G01</strain>
    </source>
</reference>
<feature type="region of interest" description="Disordered" evidence="1">
    <location>
        <begin position="57"/>
        <end position="85"/>
    </location>
</feature>
<reference evidence="2" key="1">
    <citation type="submission" date="2020-06" db="EMBL/GenBank/DDBJ databases">
        <authorList>
            <person name="Li T."/>
            <person name="Hu X."/>
            <person name="Zhang T."/>
            <person name="Song X."/>
            <person name="Zhang H."/>
            <person name="Dai N."/>
            <person name="Sheng W."/>
            <person name="Hou X."/>
            <person name="Wei L."/>
        </authorList>
    </citation>
    <scope>NUCLEOTIDE SEQUENCE</scope>
    <source>
        <strain evidence="2">G01</strain>
        <tissue evidence="2">Leaf</tissue>
    </source>
</reference>
<dbReference type="Gene3D" id="1.10.520.10">
    <property type="match status" value="1"/>
</dbReference>
<dbReference type="SUPFAM" id="SSF48113">
    <property type="entry name" value="Heme-dependent peroxidases"/>
    <property type="match status" value="1"/>
</dbReference>
<keyword evidence="2" id="KW-0560">Oxidoreductase</keyword>
<protein>
    <submittedName>
        <fullName evidence="2">L-ascorbate peroxidase S, chloroplastic/mitochondrial</fullName>
    </submittedName>
</protein>